<sequence length="352" mass="40049">MFWETRNAVSEWASYNVCFSKAALFISGLVLSHAFVEDAFFNVLISYVTSRFMVVGYTTAAFITGLVLLYFHSGSGVIFYLALLLVTLGKGGRDPTLQAFLRDQFSQNQNSEMAEARQHFWWRSAFFLGAVVATIISSFLSREKIVMVSSIITGAASLVFLLGIRCYSKEPPRSNFRLPMNNLRNLLRLVPLWITFLVYCLVESAGTTFFLEQSDNLEDGIGKGFEIPIAFFPALSSLTQFLTAQLVDFIIASKFWKENRRKRAFLVRIAVGMLVSFFCCITAREVEVRRLKLIKEYGIIDYKEDERIPMNIMWLTPQFVLLGIMGGLVEEGMEGSFYEMVPESMRMYELPS</sequence>
<feature type="transmembrane region" description="Helical" evidence="6">
    <location>
        <begin position="189"/>
        <end position="211"/>
    </location>
</feature>
<evidence type="ECO:0000256" key="6">
    <source>
        <dbReference type="SAM" id="Phobius"/>
    </source>
</evidence>
<comment type="similarity">
    <text evidence="2">Belongs to the major facilitator superfamily. Proton-dependent oligopeptide transporter (POT/PTR) (TC 2.A.17) family.</text>
</comment>
<evidence type="ECO:0000313" key="7">
    <source>
        <dbReference type="EMBL" id="KAK9047252.1"/>
    </source>
</evidence>
<feature type="transmembrane region" description="Helical" evidence="6">
    <location>
        <begin position="231"/>
        <end position="253"/>
    </location>
</feature>
<reference evidence="7 8" key="1">
    <citation type="journal article" date="2024" name="G3 (Bethesda)">
        <title>Genome assembly of Hibiscus sabdariffa L. provides insights into metabolisms of medicinal natural products.</title>
        <authorList>
            <person name="Kim T."/>
        </authorList>
    </citation>
    <scope>NUCLEOTIDE SEQUENCE [LARGE SCALE GENOMIC DNA]</scope>
    <source>
        <strain evidence="7">TK-2024</strain>
        <tissue evidence="7">Old leaves</tissue>
    </source>
</reference>
<feature type="transmembrane region" description="Helical" evidence="6">
    <location>
        <begin position="69"/>
        <end position="88"/>
    </location>
</feature>
<proteinExistence type="inferred from homology"/>
<keyword evidence="8" id="KW-1185">Reference proteome</keyword>
<keyword evidence="4 6" id="KW-1133">Transmembrane helix</keyword>
<keyword evidence="5 6" id="KW-0472">Membrane</keyword>
<evidence type="ECO:0000256" key="4">
    <source>
        <dbReference type="ARBA" id="ARBA00022989"/>
    </source>
</evidence>
<organism evidence="7 8">
    <name type="scientific">Hibiscus sabdariffa</name>
    <name type="common">roselle</name>
    <dbReference type="NCBI Taxonomy" id="183260"/>
    <lineage>
        <taxon>Eukaryota</taxon>
        <taxon>Viridiplantae</taxon>
        <taxon>Streptophyta</taxon>
        <taxon>Embryophyta</taxon>
        <taxon>Tracheophyta</taxon>
        <taxon>Spermatophyta</taxon>
        <taxon>Magnoliopsida</taxon>
        <taxon>eudicotyledons</taxon>
        <taxon>Gunneridae</taxon>
        <taxon>Pentapetalae</taxon>
        <taxon>rosids</taxon>
        <taxon>malvids</taxon>
        <taxon>Malvales</taxon>
        <taxon>Malvaceae</taxon>
        <taxon>Malvoideae</taxon>
        <taxon>Hibiscus</taxon>
    </lineage>
</organism>
<dbReference type="EMBL" id="JBBPBN010000001">
    <property type="protein sequence ID" value="KAK9047252.1"/>
    <property type="molecule type" value="Genomic_DNA"/>
</dbReference>
<dbReference type="Proteomes" id="UP001396334">
    <property type="component" value="Unassembled WGS sequence"/>
</dbReference>
<dbReference type="Pfam" id="PF00854">
    <property type="entry name" value="PTR2"/>
    <property type="match status" value="2"/>
</dbReference>
<evidence type="ECO:0000256" key="5">
    <source>
        <dbReference type="ARBA" id="ARBA00023136"/>
    </source>
</evidence>
<accession>A0ABR2UC85</accession>
<feature type="transmembrane region" description="Helical" evidence="6">
    <location>
        <begin position="265"/>
        <end position="284"/>
    </location>
</feature>
<protein>
    <submittedName>
        <fullName evidence="7">Uncharacterized protein</fullName>
    </submittedName>
</protein>
<evidence type="ECO:0000313" key="8">
    <source>
        <dbReference type="Proteomes" id="UP001396334"/>
    </source>
</evidence>
<feature type="transmembrane region" description="Helical" evidence="6">
    <location>
        <begin position="12"/>
        <end position="32"/>
    </location>
</feature>
<dbReference type="InterPro" id="IPR036259">
    <property type="entry name" value="MFS_trans_sf"/>
</dbReference>
<dbReference type="InterPro" id="IPR000109">
    <property type="entry name" value="POT_fam"/>
</dbReference>
<evidence type="ECO:0000256" key="2">
    <source>
        <dbReference type="ARBA" id="ARBA00005982"/>
    </source>
</evidence>
<evidence type="ECO:0000256" key="3">
    <source>
        <dbReference type="ARBA" id="ARBA00022692"/>
    </source>
</evidence>
<keyword evidence="3 6" id="KW-0812">Transmembrane</keyword>
<feature type="transmembrane region" description="Helical" evidence="6">
    <location>
        <begin position="146"/>
        <end position="168"/>
    </location>
</feature>
<feature type="transmembrane region" description="Helical" evidence="6">
    <location>
        <begin position="120"/>
        <end position="140"/>
    </location>
</feature>
<evidence type="ECO:0000256" key="1">
    <source>
        <dbReference type="ARBA" id="ARBA00004141"/>
    </source>
</evidence>
<comment type="caution">
    <text evidence="7">The sequence shown here is derived from an EMBL/GenBank/DDBJ whole genome shotgun (WGS) entry which is preliminary data.</text>
</comment>
<name>A0ABR2UC85_9ROSI</name>
<dbReference type="SUPFAM" id="SSF103473">
    <property type="entry name" value="MFS general substrate transporter"/>
    <property type="match status" value="1"/>
</dbReference>
<dbReference type="PANTHER" id="PTHR11654">
    <property type="entry name" value="OLIGOPEPTIDE TRANSPORTER-RELATED"/>
    <property type="match status" value="1"/>
</dbReference>
<comment type="subcellular location">
    <subcellularLocation>
        <location evidence="1">Membrane</location>
        <topology evidence="1">Multi-pass membrane protein</topology>
    </subcellularLocation>
</comment>
<gene>
    <name evidence="7" type="ORF">V6N11_053101</name>
</gene>
<dbReference type="Gene3D" id="1.20.1250.20">
    <property type="entry name" value="MFS general substrate transporter like domains"/>
    <property type="match status" value="2"/>
</dbReference>